<dbReference type="EMBL" id="PSQE01000004">
    <property type="protein sequence ID" value="RHN58918.1"/>
    <property type="molecule type" value="Genomic_DNA"/>
</dbReference>
<evidence type="ECO:0000256" key="5">
    <source>
        <dbReference type="ARBA" id="ARBA00022737"/>
    </source>
</evidence>
<dbReference type="Pfam" id="PF08263">
    <property type="entry name" value="LRRNT_2"/>
    <property type="match status" value="1"/>
</dbReference>
<evidence type="ECO:0000313" key="12">
    <source>
        <dbReference type="EMBL" id="RHN58918.1"/>
    </source>
</evidence>
<keyword evidence="3 10" id="KW-0812">Transmembrane</keyword>
<keyword evidence="6 10" id="KW-1133">Transmembrane helix</keyword>
<reference evidence="12" key="1">
    <citation type="journal article" date="2018" name="Nat. Plants">
        <title>Whole-genome landscape of Medicago truncatula symbiotic genes.</title>
        <authorList>
            <person name="Pecrix Y."/>
            <person name="Gamas P."/>
            <person name="Carrere S."/>
        </authorList>
    </citation>
    <scope>NUCLEOTIDE SEQUENCE</scope>
    <source>
        <tissue evidence="12">Leaves</tissue>
    </source>
</reference>
<name>A0A396I2D8_MEDTR</name>
<gene>
    <name evidence="12" type="ORF">MtrunA17_Chr4g0007561</name>
</gene>
<keyword evidence="5" id="KW-0677">Repeat</keyword>
<keyword evidence="8" id="KW-0675">Receptor</keyword>
<evidence type="ECO:0000256" key="3">
    <source>
        <dbReference type="ARBA" id="ARBA00022692"/>
    </source>
</evidence>
<comment type="subcellular location">
    <subcellularLocation>
        <location evidence="1">Membrane</location>
        <topology evidence="1">Single-pass type I membrane protein</topology>
    </subcellularLocation>
</comment>
<keyword evidence="2" id="KW-0433">Leucine-rich repeat</keyword>
<dbReference type="GO" id="GO:0016020">
    <property type="term" value="C:membrane"/>
    <property type="evidence" value="ECO:0007669"/>
    <property type="project" value="UniProtKB-SubCell"/>
</dbReference>
<dbReference type="InterPro" id="IPR013210">
    <property type="entry name" value="LRR_N_plant-typ"/>
</dbReference>
<evidence type="ECO:0000256" key="10">
    <source>
        <dbReference type="SAM" id="Phobius"/>
    </source>
</evidence>
<dbReference type="Gramene" id="rna20874">
    <property type="protein sequence ID" value="RHN58918.1"/>
    <property type="gene ID" value="gene20874"/>
</dbReference>
<dbReference type="InterPro" id="IPR046956">
    <property type="entry name" value="RLP23-like"/>
</dbReference>
<dbReference type="Proteomes" id="UP000265566">
    <property type="component" value="Chromosome 4"/>
</dbReference>
<dbReference type="InterPro" id="IPR001611">
    <property type="entry name" value="Leu-rich_rpt"/>
</dbReference>
<keyword evidence="4" id="KW-0732">Signal</keyword>
<evidence type="ECO:0000256" key="7">
    <source>
        <dbReference type="ARBA" id="ARBA00023136"/>
    </source>
</evidence>
<evidence type="ECO:0000256" key="2">
    <source>
        <dbReference type="ARBA" id="ARBA00022614"/>
    </source>
</evidence>
<dbReference type="Pfam" id="PF00560">
    <property type="entry name" value="LRR_1"/>
    <property type="match status" value="2"/>
</dbReference>
<dbReference type="PANTHER" id="PTHR48061">
    <property type="entry name" value="LEUCINE-RICH REPEAT RECEPTOR PROTEIN KINASE EMS1-LIKE-RELATED"/>
    <property type="match status" value="1"/>
</dbReference>
<accession>A0A396I2D8</accession>
<evidence type="ECO:0000256" key="1">
    <source>
        <dbReference type="ARBA" id="ARBA00004479"/>
    </source>
</evidence>
<feature type="transmembrane region" description="Helical" evidence="10">
    <location>
        <begin position="56"/>
        <end position="73"/>
    </location>
</feature>
<evidence type="ECO:0000256" key="6">
    <source>
        <dbReference type="ARBA" id="ARBA00022989"/>
    </source>
</evidence>
<sequence length="277" mass="31156">MQCLVPITCVTTLRVLFNETSLVCNFISTPFFTCLLSFLLCCVVENQSNPTTMRSITLVSMFSFLLYFIYMSFQISVASAKCLEDQQSLLLQIKNNLTFEADCFNKLEQWNQSIPCCNWHGVTCDNERQVIGLDQTRQIYGGFDNSTGLFSLQKLTKIRMLYLDGISIPAQGYEWSSLLLPLRDLQELGMSDCGFSGPLDSSLARLENLSVILLDGNNFSSPVPETFANFKNLTTLNLNDCGLTGTFPQNIFQIRTLSDIDLSDNPNLHGFFSRLLT</sequence>
<keyword evidence="7 10" id="KW-0472">Membrane</keyword>
<dbReference type="PANTHER" id="PTHR48061:SF49">
    <property type="entry name" value="DISEASE RESISTANCE FAMILY PROTEIN_LRR PROTEIN"/>
    <property type="match status" value="1"/>
</dbReference>
<organism evidence="12">
    <name type="scientific">Medicago truncatula</name>
    <name type="common">Barrel medic</name>
    <name type="synonym">Medicago tribuloides</name>
    <dbReference type="NCBI Taxonomy" id="3880"/>
    <lineage>
        <taxon>Eukaryota</taxon>
        <taxon>Viridiplantae</taxon>
        <taxon>Streptophyta</taxon>
        <taxon>Embryophyta</taxon>
        <taxon>Tracheophyta</taxon>
        <taxon>Spermatophyta</taxon>
        <taxon>Magnoliopsida</taxon>
        <taxon>eudicotyledons</taxon>
        <taxon>Gunneridae</taxon>
        <taxon>Pentapetalae</taxon>
        <taxon>rosids</taxon>
        <taxon>fabids</taxon>
        <taxon>Fabales</taxon>
        <taxon>Fabaceae</taxon>
        <taxon>Papilionoideae</taxon>
        <taxon>50 kb inversion clade</taxon>
        <taxon>NPAAA clade</taxon>
        <taxon>Hologalegina</taxon>
        <taxon>IRL clade</taxon>
        <taxon>Trifolieae</taxon>
        <taxon>Medicago</taxon>
    </lineage>
</organism>
<protein>
    <submittedName>
        <fullName evidence="12">Putative leucine-rich repeat-containing, plant-type, leucine-rich repeat domain, L</fullName>
    </submittedName>
</protein>
<feature type="transmembrane region" description="Helical" evidence="10">
    <location>
        <begin position="20"/>
        <end position="44"/>
    </location>
</feature>
<proteinExistence type="predicted"/>
<evidence type="ECO:0000256" key="9">
    <source>
        <dbReference type="ARBA" id="ARBA00023180"/>
    </source>
</evidence>
<evidence type="ECO:0000259" key="11">
    <source>
        <dbReference type="Pfam" id="PF08263"/>
    </source>
</evidence>
<evidence type="ECO:0000256" key="8">
    <source>
        <dbReference type="ARBA" id="ARBA00023170"/>
    </source>
</evidence>
<evidence type="ECO:0000256" key="4">
    <source>
        <dbReference type="ARBA" id="ARBA00022729"/>
    </source>
</evidence>
<comment type="caution">
    <text evidence="12">The sequence shown here is derived from an EMBL/GenBank/DDBJ whole genome shotgun (WGS) entry which is preliminary data.</text>
</comment>
<keyword evidence="9" id="KW-0325">Glycoprotein</keyword>
<dbReference type="InterPro" id="IPR032675">
    <property type="entry name" value="LRR_dom_sf"/>
</dbReference>
<dbReference type="AlphaFoldDB" id="A0A396I2D8"/>
<dbReference type="Gene3D" id="3.80.10.10">
    <property type="entry name" value="Ribonuclease Inhibitor"/>
    <property type="match status" value="1"/>
</dbReference>
<dbReference type="SUPFAM" id="SSF52058">
    <property type="entry name" value="L domain-like"/>
    <property type="match status" value="1"/>
</dbReference>
<feature type="domain" description="Leucine-rich repeat-containing N-terminal plant-type" evidence="11">
    <location>
        <begin position="84"/>
        <end position="125"/>
    </location>
</feature>